<evidence type="ECO:0000256" key="1">
    <source>
        <dbReference type="PROSITE-ProRule" id="PRU00175"/>
    </source>
</evidence>
<gene>
    <name evidence="6" type="ORF">BGZ70_004177</name>
</gene>
<sequence>MAMHARKMSYERESSDNTEQPGRTTSTVKSNGASPTIPGDVKPMPTCSSTSALSGLEAPQHGGFVPGFELWSNNNNECTSASAIQGDVRSSVPSALWQHQSSVPLQRGASADGSGALPINAVYSNGTRSENTRCVRSSSFTSESSVNSMDSPNCSDSSALSSLENSISADGLEENASTCTKPHSGPSFPEGLGLYGAVVQNQWEASGLSIASNSHGSYEMCGLCGAQLATVALGNCGHRVCNVCHRHEKHRSMRLAHSSTPICPFCAHGAAPSASAAAMTSMNPFTVDPIKQQRHVWSQRRNEERTYSHHSFPPRGPLRHSALVTNDGGHSIHQHQRDRQGLAATTGRAGPATAPVDTWRESGMGKAMSDMDRSSLPQDLSHRQNHQHRHHHLMQHHLQYQYPQQRRGNMASNFQAFIPQASHQTYQYYAAAESIGGGMNGSTSSAVLSFPILPNLPPATPPTTPKTSAIQWAVIRVTNIPWDVSLQDMLAFFAGFPHPPEHLLSQNVHILMDRSTGKTFNSAFVELALTPHQAGMVAQARNLKVLKGRLVTVELSSQDELMRSLFPKWAGQFQNGEPLIFGEQLVTSTATSAATDHQEEEDAASSNDSGQPSRDTEAASSTAPCTIVAPYTPPFITRDEINSLLLVCRNYKLHFSRKCAERPFENILSILAKYPWHQPHRVLPLHRDHIFELLKLSVESLRLHLNKEYNNIQSTLLHRMVRSAILTPAFTERQKNMVLHVAGYSSAPEDLAGWMSPMVPVHADAEDASSAAVQGLAPTEGDNAADPSHNKRVEDVETVIEDLGMIDASKSTKSNGSVSWAAVAAPCSNPAVRLPGAHESDREGAQRKTGDAWLSGPAKICFKNVLASKRHGDAATESSGDTRPIYLDAPAMMMNTDLKCKFPLSNNTPHNALQEGNTELHTGLSKSL</sequence>
<protein>
    <submittedName>
        <fullName evidence="6">Uncharacterized protein</fullName>
    </submittedName>
</protein>
<dbReference type="AlphaFoldDB" id="A0A9P6M477"/>
<dbReference type="PROSITE" id="PS50102">
    <property type="entry name" value="RRM"/>
    <property type="match status" value="1"/>
</dbReference>
<feature type="domain" description="RRM" evidence="5">
    <location>
        <begin position="473"/>
        <end position="558"/>
    </location>
</feature>
<feature type="region of interest" description="Disordered" evidence="3">
    <location>
        <begin position="590"/>
        <end position="622"/>
    </location>
</feature>
<keyword evidence="1" id="KW-0863">Zinc-finger</keyword>
<feature type="region of interest" description="Disordered" evidence="3">
    <location>
        <begin position="139"/>
        <end position="160"/>
    </location>
</feature>
<evidence type="ECO:0000313" key="7">
    <source>
        <dbReference type="Proteomes" id="UP000738359"/>
    </source>
</evidence>
<evidence type="ECO:0000313" key="6">
    <source>
        <dbReference type="EMBL" id="KAF9965759.1"/>
    </source>
</evidence>
<keyword evidence="1" id="KW-0479">Metal-binding</keyword>
<dbReference type="Gene3D" id="3.30.70.330">
    <property type="match status" value="1"/>
</dbReference>
<dbReference type="GO" id="GO:0003723">
    <property type="term" value="F:RNA binding"/>
    <property type="evidence" value="ECO:0007669"/>
    <property type="project" value="UniProtKB-UniRule"/>
</dbReference>
<evidence type="ECO:0000259" key="4">
    <source>
        <dbReference type="PROSITE" id="PS50089"/>
    </source>
</evidence>
<organism evidence="6 7">
    <name type="scientific">Mortierella alpina</name>
    <name type="common">Oleaginous fungus</name>
    <name type="synonym">Mortierella renispora</name>
    <dbReference type="NCBI Taxonomy" id="64518"/>
    <lineage>
        <taxon>Eukaryota</taxon>
        <taxon>Fungi</taxon>
        <taxon>Fungi incertae sedis</taxon>
        <taxon>Mucoromycota</taxon>
        <taxon>Mortierellomycotina</taxon>
        <taxon>Mortierellomycetes</taxon>
        <taxon>Mortierellales</taxon>
        <taxon>Mortierellaceae</taxon>
        <taxon>Mortierella</taxon>
    </lineage>
</organism>
<dbReference type="SUPFAM" id="SSF57850">
    <property type="entry name" value="RING/U-box"/>
    <property type="match status" value="1"/>
</dbReference>
<comment type="caution">
    <text evidence="6">The sequence shown here is derived from an EMBL/GenBank/DDBJ whole genome shotgun (WGS) entry which is preliminary data.</text>
</comment>
<feature type="region of interest" description="Disordered" evidence="3">
    <location>
        <begin position="328"/>
        <end position="359"/>
    </location>
</feature>
<feature type="compositionally biased region" description="Polar residues" evidence="3">
    <location>
        <begin position="17"/>
        <end position="34"/>
    </location>
</feature>
<feature type="region of interest" description="Disordered" evidence="3">
    <location>
        <begin position="1"/>
        <end position="54"/>
    </location>
</feature>
<dbReference type="Proteomes" id="UP000738359">
    <property type="component" value="Unassembled WGS sequence"/>
</dbReference>
<feature type="compositionally biased region" description="Polar residues" evidence="3">
    <location>
        <begin position="604"/>
        <end position="622"/>
    </location>
</feature>
<dbReference type="PROSITE" id="PS50089">
    <property type="entry name" value="ZF_RING_2"/>
    <property type="match status" value="1"/>
</dbReference>
<dbReference type="InterPro" id="IPR035979">
    <property type="entry name" value="RBD_domain_sf"/>
</dbReference>
<accession>A0A9P6M477</accession>
<proteinExistence type="predicted"/>
<feature type="compositionally biased region" description="Low complexity" evidence="3">
    <location>
        <begin position="343"/>
        <end position="355"/>
    </location>
</feature>
<dbReference type="InterPro" id="IPR012677">
    <property type="entry name" value="Nucleotide-bd_a/b_plait_sf"/>
</dbReference>
<name>A0A9P6M477_MORAP</name>
<dbReference type="OrthoDB" id="336240at2759"/>
<dbReference type="SUPFAM" id="SSF54928">
    <property type="entry name" value="RNA-binding domain, RBD"/>
    <property type="match status" value="1"/>
</dbReference>
<feature type="region of interest" description="Disordered" evidence="3">
    <location>
        <begin position="767"/>
        <end position="791"/>
    </location>
</feature>
<keyword evidence="1" id="KW-0862">Zinc</keyword>
<dbReference type="EMBL" id="JAAAHY010000224">
    <property type="protein sequence ID" value="KAF9965759.1"/>
    <property type="molecule type" value="Genomic_DNA"/>
</dbReference>
<dbReference type="CDD" id="cd12254">
    <property type="entry name" value="RRM_hnRNPH_ESRPs_RBM12_like"/>
    <property type="match status" value="1"/>
</dbReference>
<feature type="domain" description="RING-type" evidence="4">
    <location>
        <begin position="221"/>
        <end position="266"/>
    </location>
</feature>
<keyword evidence="7" id="KW-1185">Reference proteome</keyword>
<dbReference type="InterPro" id="IPR001841">
    <property type="entry name" value="Znf_RING"/>
</dbReference>
<dbReference type="InterPro" id="IPR000504">
    <property type="entry name" value="RRM_dom"/>
</dbReference>
<evidence type="ECO:0000259" key="5">
    <source>
        <dbReference type="PROSITE" id="PS50102"/>
    </source>
</evidence>
<reference evidence="6" key="1">
    <citation type="journal article" date="2020" name="Fungal Divers.">
        <title>Resolving the Mortierellaceae phylogeny through synthesis of multi-gene phylogenetics and phylogenomics.</title>
        <authorList>
            <person name="Vandepol N."/>
            <person name="Liber J."/>
            <person name="Desiro A."/>
            <person name="Na H."/>
            <person name="Kennedy M."/>
            <person name="Barry K."/>
            <person name="Grigoriev I.V."/>
            <person name="Miller A.N."/>
            <person name="O'Donnell K."/>
            <person name="Stajich J.E."/>
            <person name="Bonito G."/>
        </authorList>
    </citation>
    <scope>NUCLEOTIDE SEQUENCE</scope>
    <source>
        <strain evidence="6">CK1249</strain>
    </source>
</reference>
<evidence type="ECO:0000256" key="3">
    <source>
        <dbReference type="SAM" id="MobiDB-lite"/>
    </source>
</evidence>
<keyword evidence="2" id="KW-0694">RNA-binding</keyword>
<feature type="region of interest" description="Disordered" evidence="3">
    <location>
        <begin position="909"/>
        <end position="928"/>
    </location>
</feature>
<evidence type="ECO:0000256" key="2">
    <source>
        <dbReference type="PROSITE-ProRule" id="PRU00176"/>
    </source>
</evidence>
<dbReference type="GO" id="GO:0008270">
    <property type="term" value="F:zinc ion binding"/>
    <property type="evidence" value="ECO:0007669"/>
    <property type="project" value="UniProtKB-KW"/>
</dbReference>